<feature type="chain" id="PRO_5039407280" description="Lipoprotein" evidence="1">
    <location>
        <begin position="22"/>
        <end position="187"/>
    </location>
</feature>
<sequence>MVRRATALLTAGLLLVGCATPTDPTDPTDHAQLVTPSGSTSVTETVTQLEYTEVPAGRFRLPGQDGHAFASSDGVTECHIRVNGSGTSGECVSAATAQEESSLIVFDEQQHHNGEFSADIGAAPPGQTSGVPAKRLAPGEMIRLGTVTCLSPAEGSLACLSEETGDGFRLTGHRYDTFHRGGERFGL</sequence>
<feature type="signal peptide" evidence="1">
    <location>
        <begin position="1"/>
        <end position="21"/>
    </location>
</feature>
<keyword evidence="1" id="KW-0732">Signal</keyword>
<keyword evidence="3" id="KW-1185">Reference proteome</keyword>
<dbReference type="PROSITE" id="PS51257">
    <property type="entry name" value="PROKAR_LIPOPROTEIN"/>
    <property type="match status" value="1"/>
</dbReference>
<protein>
    <recommendedName>
        <fullName evidence="4">Lipoprotein</fullName>
    </recommendedName>
</protein>
<accession>A0A3R9ZE72</accession>
<evidence type="ECO:0000313" key="3">
    <source>
        <dbReference type="Proteomes" id="UP000274907"/>
    </source>
</evidence>
<dbReference type="RefSeq" id="WP_126120618.1">
    <property type="nucleotide sequence ID" value="NZ_RXHJ01000007.1"/>
</dbReference>
<evidence type="ECO:0000256" key="1">
    <source>
        <dbReference type="SAM" id="SignalP"/>
    </source>
</evidence>
<comment type="caution">
    <text evidence="2">The sequence shown here is derived from an EMBL/GenBank/DDBJ whole genome shotgun (WGS) entry which is preliminary data.</text>
</comment>
<dbReference type="AlphaFoldDB" id="A0A3R9ZE72"/>
<dbReference type="Proteomes" id="UP000274907">
    <property type="component" value="Unassembled WGS sequence"/>
</dbReference>
<reference evidence="2 3" key="1">
    <citation type="submission" date="2018-12" db="EMBL/GenBank/DDBJ databases">
        <title>YIM 101343 draft genome.</title>
        <authorList>
            <person name="Chen X."/>
        </authorList>
    </citation>
    <scope>NUCLEOTIDE SEQUENCE [LARGE SCALE GENOMIC DNA]</scope>
    <source>
        <strain evidence="2 3">YIM 101343</strain>
    </source>
</reference>
<name>A0A3R9ZE72_9CORY</name>
<gene>
    <name evidence="2" type="ORF">EAH68_07000</name>
</gene>
<dbReference type="EMBL" id="RXHJ01000007">
    <property type="protein sequence ID" value="RSZ63416.1"/>
    <property type="molecule type" value="Genomic_DNA"/>
</dbReference>
<proteinExistence type="predicted"/>
<dbReference type="OrthoDB" id="9981616at2"/>
<evidence type="ECO:0008006" key="4">
    <source>
        <dbReference type="Google" id="ProtNLM"/>
    </source>
</evidence>
<evidence type="ECO:0000313" key="2">
    <source>
        <dbReference type="EMBL" id="RSZ63416.1"/>
    </source>
</evidence>
<organism evidence="2 3">
    <name type="scientific">Corynebacterium hylobatis</name>
    <dbReference type="NCBI Taxonomy" id="1859290"/>
    <lineage>
        <taxon>Bacteria</taxon>
        <taxon>Bacillati</taxon>
        <taxon>Actinomycetota</taxon>
        <taxon>Actinomycetes</taxon>
        <taxon>Mycobacteriales</taxon>
        <taxon>Corynebacteriaceae</taxon>
        <taxon>Corynebacterium</taxon>
    </lineage>
</organism>